<dbReference type="GO" id="GO:0016787">
    <property type="term" value="F:hydrolase activity"/>
    <property type="evidence" value="ECO:0007669"/>
    <property type="project" value="UniProtKB-KW"/>
</dbReference>
<dbReference type="RefSeq" id="WP_078995804.1">
    <property type="nucleotide sequence ID" value="NZ_CP110813.1"/>
</dbReference>
<proteinExistence type="predicted"/>
<dbReference type="Proteomes" id="UP000061569">
    <property type="component" value="Chromosome"/>
</dbReference>
<organism evidence="1 2">
    <name type="scientific">Lysobacter enzymogenes</name>
    <dbReference type="NCBI Taxonomy" id="69"/>
    <lineage>
        <taxon>Bacteria</taxon>
        <taxon>Pseudomonadati</taxon>
        <taxon>Pseudomonadota</taxon>
        <taxon>Gammaproteobacteria</taxon>
        <taxon>Lysobacterales</taxon>
        <taxon>Lysobacteraceae</taxon>
        <taxon>Lysobacter</taxon>
    </lineage>
</organism>
<dbReference type="OrthoDB" id="8595425at2"/>
<protein>
    <submittedName>
        <fullName evidence="1">Hydrolase, alpha/beta fold family</fullName>
    </submittedName>
</protein>
<name>A0A0S2DIF3_LYSEN</name>
<keyword evidence="1" id="KW-0378">Hydrolase</keyword>
<dbReference type="EMBL" id="CP013140">
    <property type="protein sequence ID" value="ALN58302.1"/>
    <property type="molecule type" value="Genomic_DNA"/>
</dbReference>
<dbReference type="STRING" id="69.GLE_2954"/>
<evidence type="ECO:0000313" key="2">
    <source>
        <dbReference type="Proteomes" id="UP000061569"/>
    </source>
</evidence>
<dbReference type="InterPro" id="IPR025438">
    <property type="entry name" value="DUF4180"/>
</dbReference>
<evidence type="ECO:0000313" key="1">
    <source>
        <dbReference type="EMBL" id="ALN58302.1"/>
    </source>
</evidence>
<dbReference type="AlphaFoldDB" id="A0A0S2DIF3"/>
<dbReference type="Pfam" id="PF13788">
    <property type="entry name" value="DUF4180"/>
    <property type="match status" value="1"/>
</dbReference>
<dbReference type="KEGG" id="lez:GLE_2954"/>
<sequence length="133" mass="13906">MNDANPAADDAPVFTVLPLGNERVLLCPADGAPIADARAATDLIGEASFAGATVLAIAAQRLDASFFRLASGLAGEIAQKAANYRLRLAVVGDIQAQLQRSSALRDWVRECGEGRTVLFVADLDELARRLGAG</sequence>
<reference evidence="1 2" key="1">
    <citation type="submission" date="2015-11" db="EMBL/GenBank/DDBJ databases">
        <title>Genome sequences of Lysobacter enzymogenes strain C3 and Lysobacter antibioticus ATCC 29479.</title>
        <authorList>
            <person name="Kobayashi D.Y."/>
        </authorList>
    </citation>
    <scope>NUCLEOTIDE SEQUENCE [LARGE SCALE GENOMIC DNA]</scope>
    <source>
        <strain evidence="1 2">C3</strain>
    </source>
</reference>
<accession>A0A0S2DIF3</accession>
<dbReference type="PATRIC" id="fig|69.6.peg.2916"/>
<gene>
    <name evidence="1" type="ORF">GLE_2954</name>
</gene>